<comment type="caution">
    <text evidence="9">The sequence shown here is derived from an EMBL/GenBank/DDBJ whole genome shotgun (WGS) entry which is preliminary data.</text>
</comment>
<keyword evidence="6 8" id="KW-1133">Transmembrane helix</keyword>
<comment type="subcellular location">
    <subcellularLocation>
        <location evidence="1">Cell membrane</location>
        <topology evidence="1">Multi-pass membrane protein</topology>
    </subcellularLocation>
</comment>
<evidence type="ECO:0000256" key="4">
    <source>
        <dbReference type="ARBA" id="ARBA00022475"/>
    </source>
</evidence>
<dbReference type="Pfam" id="PF01032">
    <property type="entry name" value="FecCD"/>
    <property type="match status" value="1"/>
</dbReference>
<feature type="transmembrane region" description="Helical" evidence="8">
    <location>
        <begin position="61"/>
        <end position="83"/>
    </location>
</feature>
<evidence type="ECO:0000256" key="7">
    <source>
        <dbReference type="ARBA" id="ARBA00023136"/>
    </source>
</evidence>
<dbReference type="EMBL" id="JBEPFB010000002">
    <property type="protein sequence ID" value="MER7371792.1"/>
    <property type="molecule type" value="Genomic_DNA"/>
</dbReference>
<protein>
    <submittedName>
        <fullName evidence="9">Iron chelate uptake ABC transporter family permease subunit</fullName>
    </submittedName>
</protein>
<dbReference type="InterPro" id="IPR000522">
    <property type="entry name" value="ABC_transptr_permease_BtuC"/>
</dbReference>
<dbReference type="PANTHER" id="PTHR30472:SF24">
    <property type="entry name" value="FERRIC ENTEROBACTIN TRANSPORT SYSTEM PERMEASE PROTEIN FEPG"/>
    <property type="match status" value="1"/>
</dbReference>
<evidence type="ECO:0000256" key="6">
    <source>
        <dbReference type="ARBA" id="ARBA00022989"/>
    </source>
</evidence>
<dbReference type="SUPFAM" id="SSF81345">
    <property type="entry name" value="ABC transporter involved in vitamin B12 uptake, BtuC"/>
    <property type="match status" value="1"/>
</dbReference>
<organism evidence="9 10">
    <name type="scientific">Streptomyces lanatus</name>
    <dbReference type="NCBI Taxonomy" id="66900"/>
    <lineage>
        <taxon>Bacteria</taxon>
        <taxon>Bacillati</taxon>
        <taxon>Actinomycetota</taxon>
        <taxon>Actinomycetes</taxon>
        <taxon>Kitasatosporales</taxon>
        <taxon>Streptomycetaceae</taxon>
        <taxon>Streptomyces</taxon>
    </lineage>
</organism>
<gene>
    <name evidence="9" type="ORF">ABT384_03920</name>
</gene>
<keyword evidence="7 8" id="KW-0472">Membrane</keyword>
<keyword evidence="4" id="KW-1003">Cell membrane</keyword>
<evidence type="ECO:0000313" key="10">
    <source>
        <dbReference type="Proteomes" id="UP001486207"/>
    </source>
</evidence>
<accession>A0ABV1XJS0</accession>
<dbReference type="Proteomes" id="UP001486207">
    <property type="component" value="Unassembled WGS sequence"/>
</dbReference>
<keyword evidence="10" id="KW-1185">Reference proteome</keyword>
<evidence type="ECO:0000256" key="5">
    <source>
        <dbReference type="ARBA" id="ARBA00022692"/>
    </source>
</evidence>
<dbReference type="InterPro" id="IPR037294">
    <property type="entry name" value="ABC_BtuC-like"/>
</dbReference>
<evidence type="ECO:0000256" key="1">
    <source>
        <dbReference type="ARBA" id="ARBA00004651"/>
    </source>
</evidence>
<dbReference type="PANTHER" id="PTHR30472">
    <property type="entry name" value="FERRIC ENTEROBACTIN TRANSPORT SYSTEM PERMEASE PROTEIN"/>
    <property type="match status" value="1"/>
</dbReference>
<comment type="similarity">
    <text evidence="2">Belongs to the binding-protein-dependent transport system permease family. FecCD subfamily.</text>
</comment>
<name>A0ABV1XJS0_9ACTN</name>
<reference evidence="9 10" key="1">
    <citation type="submission" date="2024-06" db="EMBL/GenBank/DDBJ databases">
        <title>The Natural Products Discovery Center: Release of the First 8490 Sequenced Strains for Exploring Actinobacteria Biosynthetic Diversity.</title>
        <authorList>
            <person name="Kalkreuter E."/>
            <person name="Kautsar S.A."/>
            <person name="Yang D."/>
            <person name="Bader C.D."/>
            <person name="Teijaro C.N."/>
            <person name="Fluegel L."/>
            <person name="Davis C.M."/>
            <person name="Simpson J.R."/>
            <person name="Lauterbach L."/>
            <person name="Steele A.D."/>
            <person name="Gui C."/>
            <person name="Meng S."/>
            <person name="Li G."/>
            <person name="Viehrig K."/>
            <person name="Ye F."/>
            <person name="Su P."/>
            <person name="Kiefer A.F."/>
            <person name="Nichols A."/>
            <person name="Cepeda A.J."/>
            <person name="Yan W."/>
            <person name="Fan B."/>
            <person name="Jiang Y."/>
            <person name="Adhikari A."/>
            <person name="Zheng C.-J."/>
            <person name="Schuster L."/>
            <person name="Cowan T.M."/>
            <person name="Smanski M.J."/>
            <person name="Chevrette M.G."/>
            <person name="De Carvalho L.P.S."/>
            <person name="Shen B."/>
        </authorList>
    </citation>
    <scope>NUCLEOTIDE SEQUENCE [LARGE SCALE GENOMIC DNA]</scope>
    <source>
        <strain evidence="9 10">NPDC000155</strain>
    </source>
</reference>
<evidence type="ECO:0000256" key="8">
    <source>
        <dbReference type="SAM" id="Phobius"/>
    </source>
</evidence>
<evidence type="ECO:0000313" key="9">
    <source>
        <dbReference type="EMBL" id="MER7371792.1"/>
    </source>
</evidence>
<dbReference type="Gene3D" id="1.10.3470.10">
    <property type="entry name" value="ABC transporter involved in vitamin B12 uptake, BtuC"/>
    <property type="match status" value="1"/>
</dbReference>
<proteinExistence type="inferred from homology"/>
<keyword evidence="5 8" id="KW-0812">Transmembrane</keyword>
<keyword evidence="3" id="KW-0813">Transport</keyword>
<sequence>MVQLYLTDSELEAAEQVKLWLTGSLDGRGWAQAGPSPSIGFVALTAPQLARRLTRTPQLPLLGSAATGAIVLVAADLVARIALPPLEIPVGALTALVGGGRTS</sequence>
<evidence type="ECO:0000256" key="2">
    <source>
        <dbReference type="ARBA" id="ARBA00007935"/>
    </source>
</evidence>
<evidence type="ECO:0000256" key="3">
    <source>
        <dbReference type="ARBA" id="ARBA00022448"/>
    </source>
</evidence>